<organism evidence="10 11">
    <name type="scientific">Microlunatus elymi</name>
    <dbReference type="NCBI Taxonomy" id="2596828"/>
    <lineage>
        <taxon>Bacteria</taxon>
        <taxon>Bacillati</taxon>
        <taxon>Actinomycetota</taxon>
        <taxon>Actinomycetes</taxon>
        <taxon>Propionibacteriales</taxon>
        <taxon>Propionibacteriaceae</taxon>
        <taxon>Microlunatus</taxon>
    </lineage>
</organism>
<evidence type="ECO:0000259" key="9">
    <source>
        <dbReference type="PROSITE" id="PS50928"/>
    </source>
</evidence>
<comment type="subcellular location">
    <subcellularLocation>
        <location evidence="1 7">Cell membrane</location>
        <topology evidence="1 7">Multi-pass membrane protein</topology>
    </subcellularLocation>
</comment>
<feature type="transmembrane region" description="Helical" evidence="7">
    <location>
        <begin position="100"/>
        <end position="120"/>
    </location>
</feature>
<dbReference type="GO" id="GO:0005886">
    <property type="term" value="C:plasma membrane"/>
    <property type="evidence" value="ECO:0007669"/>
    <property type="project" value="UniProtKB-SubCell"/>
</dbReference>
<dbReference type="PANTHER" id="PTHR30193:SF1">
    <property type="entry name" value="ABC TRANSPORTER PERMEASE PROTEIN YESP-RELATED"/>
    <property type="match status" value="1"/>
</dbReference>
<dbReference type="SUPFAM" id="SSF161098">
    <property type="entry name" value="MetI-like"/>
    <property type="match status" value="1"/>
</dbReference>
<feature type="compositionally biased region" description="Polar residues" evidence="8">
    <location>
        <begin position="1"/>
        <end position="10"/>
    </location>
</feature>
<dbReference type="InterPro" id="IPR035906">
    <property type="entry name" value="MetI-like_sf"/>
</dbReference>
<comment type="similarity">
    <text evidence="7">Belongs to the binding-protein-dependent transport system permease family.</text>
</comment>
<keyword evidence="2 7" id="KW-0813">Transport</keyword>
<feature type="region of interest" description="Disordered" evidence="8">
    <location>
        <begin position="1"/>
        <end position="28"/>
    </location>
</feature>
<evidence type="ECO:0000256" key="1">
    <source>
        <dbReference type="ARBA" id="ARBA00004651"/>
    </source>
</evidence>
<dbReference type="AlphaFoldDB" id="A0A516PW20"/>
<gene>
    <name evidence="10" type="ORF">FOE78_05100</name>
</gene>
<sequence length="321" mass="35695">MSQLSVTDRPSSGDVAPAPKGRRKRRSSMARREALTGLLWVQAWFIGFLVFTLGPIVGAIYLAFTDWQGRGLPRFVGGRNFVEIFTADPLFWQSLKVTGIFALLYLPASLVIGLGMAMLMNQKLIGVRVFRTIYYLPSVLSGVAVAILWNFVFHRDYGILNGLMGLFGVPPVPWLQDPHWVLPALAIMQLWGVGSSVIIYLGGLQGIPTELYEVSRIDGAGWWSTLRHVTLPMMSPVIFFQLVLGLIATFQIFTQAYVMTGGGPDYGSYFYALNIYNRAFVELRLGYASALSVVLFVIIVLVTAVIFKTSRAWVYYAGESR</sequence>
<reference evidence="10 11" key="1">
    <citation type="submission" date="2019-07" db="EMBL/GenBank/DDBJ databases">
        <title>Microlunatus dokdonensis sp. nov. isolated from the rhizospheric soil of the wild plant Elymus tsukushiensis.</title>
        <authorList>
            <person name="Ghim S.-Y."/>
            <person name="Hwang Y.-J."/>
            <person name="Son J.-S."/>
            <person name="Shin J.-H."/>
        </authorList>
    </citation>
    <scope>NUCLEOTIDE SEQUENCE [LARGE SCALE GENOMIC DNA]</scope>
    <source>
        <strain evidence="10 11">KUDC0627</strain>
    </source>
</reference>
<evidence type="ECO:0000256" key="5">
    <source>
        <dbReference type="ARBA" id="ARBA00022989"/>
    </source>
</evidence>
<dbReference type="Proteomes" id="UP000319263">
    <property type="component" value="Chromosome"/>
</dbReference>
<evidence type="ECO:0000256" key="7">
    <source>
        <dbReference type="RuleBase" id="RU363032"/>
    </source>
</evidence>
<dbReference type="EMBL" id="CP041692">
    <property type="protein sequence ID" value="QDP95373.1"/>
    <property type="molecule type" value="Genomic_DNA"/>
</dbReference>
<evidence type="ECO:0000313" key="11">
    <source>
        <dbReference type="Proteomes" id="UP000319263"/>
    </source>
</evidence>
<dbReference type="CDD" id="cd06261">
    <property type="entry name" value="TM_PBP2"/>
    <property type="match status" value="1"/>
</dbReference>
<protein>
    <submittedName>
        <fullName evidence="10">Sugar ABC transporter permease</fullName>
    </submittedName>
</protein>
<feature type="transmembrane region" description="Helical" evidence="7">
    <location>
        <begin position="180"/>
        <end position="201"/>
    </location>
</feature>
<keyword evidence="11" id="KW-1185">Reference proteome</keyword>
<dbReference type="PROSITE" id="PS50928">
    <property type="entry name" value="ABC_TM1"/>
    <property type="match status" value="1"/>
</dbReference>
<evidence type="ECO:0000313" key="10">
    <source>
        <dbReference type="EMBL" id="QDP95373.1"/>
    </source>
</evidence>
<feature type="transmembrane region" description="Helical" evidence="7">
    <location>
        <begin position="285"/>
        <end position="307"/>
    </location>
</feature>
<evidence type="ECO:0000256" key="3">
    <source>
        <dbReference type="ARBA" id="ARBA00022475"/>
    </source>
</evidence>
<dbReference type="PANTHER" id="PTHR30193">
    <property type="entry name" value="ABC TRANSPORTER PERMEASE PROTEIN"/>
    <property type="match status" value="1"/>
</dbReference>
<feature type="transmembrane region" description="Helical" evidence="7">
    <location>
        <begin position="132"/>
        <end position="152"/>
    </location>
</feature>
<evidence type="ECO:0000256" key="6">
    <source>
        <dbReference type="ARBA" id="ARBA00023136"/>
    </source>
</evidence>
<evidence type="ECO:0000256" key="2">
    <source>
        <dbReference type="ARBA" id="ARBA00022448"/>
    </source>
</evidence>
<keyword evidence="4 7" id="KW-0812">Transmembrane</keyword>
<accession>A0A516PW20</accession>
<evidence type="ECO:0000256" key="8">
    <source>
        <dbReference type="SAM" id="MobiDB-lite"/>
    </source>
</evidence>
<proteinExistence type="inferred from homology"/>
<feature type="transmembrane region" description="Helical" evidence="7">
    <location>
        <begin position="34"/>
        <end position="64"/>
    </location>
</feature>
<dbReference type="Pfam" id="PF00528">
    <property type="entry name" value="BPD_transp_1"/>
    <property type="match status" value="1"/>
</dbReference>
<dbReference type="GO" id="GO:0055085">
    <property type="term" value="P:transmembrane transport"/>
    <property type="evidence" value="ECO:0007669"/>
    <property type="project" value="InterPro"/>
</dbReference>
<dbReference type="KEGG" id="mik:FOE78_05100"/>
<keyword evidence="6 7" id="KW-0472">Membrane</keyword>
<evidence type="ECO:0000256" key="4">
    <source>
        <dbReference type="ARBA" id="ARBA00022692"/>
    </source>
</evidence>
<feature type="transmembrane region" description="Helical" evidence="7">
    <location>
        <begin position="237"/>
        <end position="258"/>
    </location>
</feature>
<dbReference type="InterPro" id="IPR051393">
    <property type="entry name" value="ABC_transporter_permease"/>
</dbReference>
<keyword evidence="3" id="KW-1003">Cell membrane</keyword>
<dbReference type="InterPro" id="IPR000515">
    <property type="entry name" value="MetI-like"/>
</dbReference>
<dbReference type="OrthoDB" id="9804439at2"/>
<name>A0A516PW20_9ACTN</name>
<dbReference type="Gene3D" id="1.10.3720.10">
    <property type="entry name" value="MetI-like"/>
    <property type="match status" value="1"/>
</dbReference>
<keyword evidence="5 7" id="KW-1133">Transmembrane helix</keyword>
<feature type="domain" description="ABC transmembrane type-1" evidence="9">
    <location>
        <begin position="95"/>
        <end position="306"/>
    </location>
</feature>